<dbReference type="GO" id="GO:0015165">
    <property type="term" value="F:pyrimidine nucleotide-sugar transmembrane transporter activity"/>
    <property type="evidence" value="ECO:0007669"/>
    <property type="project" value="InterPro"/>
</dbReference>
<feature type="transmembrane region" description="Helical" evidence="5">
    <location>
        <begin position="52"/>
        <end position="71"/>
    </location>
</feature>
<proteinExistence type="predicted"/>
<keyword evidence="3 5" id="KW-1133">Transmembrane helix</keyword>
<evidence type="ECO:0000256" key="4">
    <source>
        <dbReference type="ARBA" id="ARBA00023136"/>
    </source>
</evidence>
<dbReference type="InterPro" id="IPR007271">
    <property type="entry name" value="Nuc_sug_transpt"/>
</dbReference>
<evidence type="ECO:0000256" key="2">
    <source>
        <dbReference type="ARBA" id="ARBA00022692"/>
    </source>
</evidence>
<dbReference type="SUPFAM" id="SSF103481">
    <property type="entry name" value="Multidrug resistance efflux transporter EmrE"/>
    <property type="match status" value="1"/>
</dbReference>
<dbReference type="GO" id="GO:0000139">
    <property type="term" value="C:Golgi membrane"/>
    <property type="evidence" value="ECO:0007669"/>
    <property type="project" value="InterPro"/>
</dbReference>
<keyword evidence="4 5" id="KW-0472">Membrane</keyword>
<evidence type="ECO:0000256" key="5">
    <source>
        <dbReference type="SAM" id="Phobius"/>
    </source>
</evidence>
<dbReference type="Proteomes" id="UP000789595">
    <property type="component" value="Unassembled WGS sequence"/>
</dbReference>
<feature type="transmembrane region" description="Helical" evidence="5">
    <location>
        <begin position="279"/>
        <end position="298"/>
    </location>
</feature>
<dbReference type="OrthoDB" id="408493at2759"/>
<feature type="transmembrane region" description="Helical" evidence="5">
    <location>
        <begin position="249"/>
        <end position="270"/>
    </location>
</feature>
<comment type="subcellular location">
    <subcellularLocation>
        <location evidence="1">Membrane</location>
        <topology evidence="1">Multi-pass membrane protein</topology>
    </subcellularLocation>
</comment>
<protein>
    <submittedName>
        <fullName evidence="6">Uncharacterized protein</fullName>
    </submittedName>
</protein>
<dbReference type="EMBL" id="CAKKNE010000001">
    <property type="protein sequence ID" value="CAH0365423.1"/>
    <property type="molecule type" value="Genomic_DNA"/>
</dbReference>
<accession>A0A8J2S567</accession>
<feature type="transmembrane region" description="Helical" evidence="5">
    <location>
        <begin position="146"/>
        <end position="164"/>
    </location>
</feature>
<feature type="transmembrane region" description="Helical" evidence="5">
    <location>
        <begin position="304"/>
        <end position="323"/>
    </location>
</feature>
<dbReference type="PANTHER" id="PTHR10231">
    <property type="entry name" value="NUCLEOTIDE-SUGAR TRANSMEMBRANE TRANSPORTER"/>
    <property type="match status" value="1"/>
</dbReference>
<sequence>MAAKAAMAQGAPNYFTAEAMGFILAALFFNTLTAPVVKMTQNADGGYDYNKWCIYFFAELMKLSVALAWCFKAYQENDREVVKHFNVDRSDFLQYAVPGFVFFAQNNLSFLALQHMNSSAFQLLMNTRIVSVAILAVVMLGKRMHALEWTSIVLLMVGAMQYQLSGCGDDGYKIDTMGLCVMAVIVACAAGGNVYTQKVMQRKMDQPLMVQNAMLYVWGVIFNGTNWILSAMPSADHHGAPTELFGDVGGVQVFSMVFYAIYGLSISIILKRFGAITRTFINTAAICFTALIDVLFFGAEITPLELTTFGVIMLAVYLHTVLARNYAPPPPPPPATPEV</sequence>
<gene>
    <name evidence="6" type="ORF">PECAL_1P18630</name>
</gene>
<evidence type="ECO:0000313" key="6">
    <source>
        <dbReference type="EMBL" id="CAH0365423.1"/>
    </source>
</evidence>
<dbReference type="AlphaFoldDB" id="A0A8J2S567"/>
<evidence type="ECO:0000256" key="1">
    <source>
        <dbReference type="ARBA" id="ARBA00004141"/>
    </source>
</evidence>
<reference evidence="6" key="1">
    <citation type="submission" date="2021-11" db="EMBL/GenBank/DDBJ databases">
        <authorList>
            <consortium name="Genoscope - CEA"/>
            <person name="William W."/>
        </authorList>
    </citation>
    <scope>NUCLEOTIDE SEQUENCE</scope>
</reference>
<feature type="transmembrane region" description="Helical" evidence="5">
    <location>
        <begin position="12"/>
        <end position="32"/>
    </location>
</feature>
<dbReference type="Pfam" id="PF04142">
    <property type="entry name" value="Nuc_sug_transp"/>
    <property type="match status" value="1"/>
</dbReference>
<keyword evidence="7" id="KW-1185">Reference proteome</keyword>
<name>A0A8J2S567_9STRA</name>
<keyword evidence="2 5" id="KW-0812">Transmembrane</keyword>
<organism evidence="6 7">
    <name type="scientific">Pelagomonas calceolata</name>
    <dbReference type="NCBI Taxonomy" id="35677"/>
    <lineage>
        <taxon>Eukaryota</taxon>
        <taxon>Sar</taxon>
        <taxon>Stramenopiles</taxon>
        <taxon>Ochrophyta</taxon>
        <taxon>Pelagophyceae</taxon>
        <taxon>Pelagomonadales</taxon>
        <taxon>Pelagomonadaceae</taxon>
        <taxon>Pelagomonas</taxon>
    </lineage>
</organism>
<evidence type="ECO:0000256" key="3">
    <source>
        <dbReference type="ARBA" id="ARBA00022989"/>
    </source>
</evidence>
<evidence type="ECO:0000313" key="7">
    <source>
        <dbReference type="Proteomes" id="UP000789595"/>
    </source>
</evidence>
<feature type="transmembrane region" description="Helical" evidence="5">
    <location>
        <begin position="119"/>
        <end position="139"/>
    </location>
</feature>
<feature type="transmembrane region" description="Helical" evidence="5">
    <location>
        <begin position="176"/>
        <end position="196"/>
    </location>
</feature>
<feature type="transmembrane region" description="Helical" evidence="5">
    <location>
        <begin position="208"/>
        <end position="229"/>
    </location>
</feature>
<dbReference type="InterPro" id="IPR037185">
    <property type="entry name" value="EmrE-like"/>
</dbReference>
<feature type="transmembrane region" description="Helical" evidence="5">
    <location>
        <begin position="92"/>
        <end position="113"/>
    </location>
</feature>
<comment type="caution">
    <text evidence="6">The sequence shown here is derived from an EMBL/GenBank/DDBJ whole genome shotgun (WGS) entry which is preliminary data.</text>
</comment>